<feature type="region of interest" description="Disordered" evidence="1">
    <location>
        <begin position="1"/>
        <end position="23"/>
    </location>
</feature>
<feature type="region of interest" description="Disordered" evidence="1">
    <location>
        <begin position="101"/>
        <end position="172"/>
    </location>
</feature>
<proteinExistence type="predicted"/>
<comment type="caution">
    <text evidence="2">The sequence shown here is derived from an EMBL/GenBank/DDBJ whole genome shotgun (WGS) entry which is preliminary data.</text>
</comment>
<reference evidence="2" key="1">
    <citation type="journal article" date="2014" name="Int. J. Syst. Evol. Microbiol.">
        <title>Complete genome sequence of Corynebacterium casei LMG S-19264T (=DSM 44701T), isolated from a smear-ripened cheese.</title>
        <authorList>
            <consortium name="US DOE Joint Genome Institute (JGI-PGF)"/>
            <person name="Walter F."/>
            <person name="Albersmeier A."/>
            <person name="Kalinowski J."/>
            <person name="Ruckert C."/>
        </authorList>
    </citation>
    <scope>NUCLEOTIDE SEQUENCE</scope>
    <source>
        <strain evidence="2">CGMCC 1.12813</strain>
    </source>
</reference>
<sequence length="515" mass="51106">MSDHNDPVAHHIEPVGDDYPVDENEAATPKAKITARGAAIVGVRMVAGTVGIAVALAAIAGATFLPITTVATTPASVDVTPVATAQELVCPGALLRLGDESGQSATTASSIGDPSVRFGSTSGGDDVSVNPLQQSDAGTAGTESAPVQIRSTTGGDDDLVSGAQGQTPGDGEFEGLATADCAGVASETWLVGGSTAVGRTTLITLANPSDTVSTVALAISTEDGKVTAPGVTGIVVQPHGQRVLPLAGFAPDVESPVVHVTSRGGQIVANLQQTTVRGIEPGGVDFVGAGHTPSTAQIISGVRVTGTDALQSRLGEEGYGDLASVLRVFAPGGEDTLAEVSVTSDDGAAAGASFSVDLAAGVVDDLALDGLVDGTYTVHITSSHPVVAGLRVSTVAGSAPEGEAPGSDFAWLSTVNALNDRALVTIADGPGPRVNLVNPTDADADVTLEATDGDDLTVTVPAEGAASVEVAAGDTYLVAGFDRLYGSVSYASDALVSGYPIQPPAASAEAITIFP</sequence>
<feature type="compositionally biased region" description="Basic and acidic residues" evidence="1">
    <location>
        <begin position="1"/>
        <end position="14"/>
    </location>
</feature>
<evidence type="ECO:0000313" key="3">
    <source>
        <dbReference type="Proteomes" id="UP000606922"/>
    </source>
</evidence>
<name>A0A916WIJ8_9MICO</name>
<evidence type="ECO:0000313" key="2">
    <source>
        <dbReference type="EMBL" id="GGB03396.1"/>
    </source>
</evidence>
<dbReference type="AlphaFoldDB" id="A0A916WIJ8"/>
<accession>A0A916WIJ8</accession>
<dbReference type="Pfam" id="PF18986">
    <property type="entry name" value="DUF5719"/>
    <property type="match status" value="1"/>
</dbReference>
<evidence type="ECO:0000256" key="1">
    <source>
        <dbReference type="SAM" id="MobiDB-lite"/>
    </source>
</evidence>
<dbReference type="InterPro" id="IPR043777">
    <property type="entry name" value="DUF5719"/>
</dbReference>
<gene>
    <name evidence="2" type="ORF">GCM10010979_17570</name>
</gene>
<dbReference type="Proteomes" id="UP000606922">
    <property type="component" value="Unassembled WGS sequence"/>
</dbReference>
<organism evidence="2 3">
    <name type="scientific">Conyzicola nivalis</name>
    <dbReference type="NCBI Taxonomy" id="1477021"/>
    <lineage>
        <taxon>Bacteria</taxon>
        <taxon>Bacillati</taxon>
        <taxon>Actinomycetota</taxon>
        <taxon>Actinomycetes</taxon>
        <taxon>Micrococcales</taxon>
        <taxon>Microbacteriaceae</taxon>
        <taxon>Conyzicola</taxon>
    </lineage>
</organism>
<dbReference type="EMBL" id="BMGB01000001">
    <property type="protein sequence ID" value="GGB03396.1"/>
    <property type="molecule type" value="Genomic_DNA"/>
</dbReference>
<reference evidence="2" key="2">
    <citation type="submission" date="2020-09" db="EMBL/GenBank/DDBJ databases">
        <authorList>
            <person name="Sun Q."/>
            <person name="Zhou Y."/>
        </authorList>
    </citation>
    <scope>NUCLEOTIDE SEQUENCE</scope>
    <source>
        <strain evidence="2">CGMCC 1.12813</strain>
    </source>
</reference>
<keyword evidence="3" id="KW-1185">Reference proteome</keyword>
<dbReference type="RefSeq" id="WP_188510255.1">
    <property type="nucleotide sequence ID" value="NZ_BMGB01000001.1"/>
</dbReference>
<protein>
    <submittedName>
        <fullName evidence="2">Uncharacterized protein</fullName>
    </submittedName>
</protein>
<feature type="compositionally biased region" description="Polar residues" evidence="1">
    <location>
        <begin position="101"/>
        <end position="112"/>
    </location>
</feature>